<organism evidence="2 3">
    <name type="scientific">Caenorhabditis angaria</name>
    <dbReference type="NCBI Taxonomy" id="860376"/>
    <lineage>
        <taxon>Eukaryota</taxon>
        <taxon>Metazoa</taxon>
        <taxon>Ecdysozoa</taxon>
        <taxon>Nematoda</taxon>
        <taxon>Chromadorea</taxon>
        <taxon>Rhabditida</taxon>
        <taxon>Rhabditina</taxon>
        <taxon>Rhabditomorpha</taxon>
        <taxon>Rhabditoidea</taxon>
        <taxon>Rhabditidae</taxon>
        <taxon>Peloderinae</taxon>
        <taxon>Caenorhabditis</taxon>
    </lineage>
</organism>
<sequence>MVDLEMEIKGPISKSSEKIKGFKKSIFTAVLFLAIVFLFYAKNQGLIGSDQVRSSKPNNDEEIPKNEIPRSEEDVYKNKNICETRECKILARKMKSHMNPKIDPCDDFYESICGNYPENLKSEIFENKNENYKEFATFMKTYKPITRAEKIAMKVMEKCMDSSEERKQFDTSFWDNLQNHSLTDVLIEAVKINPIDTGFFEE</sequence>
<protein>
    <recommendedName>
        <fullName evidence="4">Peptidase M13 N-terminal domain-containing protein</fullName>
    </recommendedName>
</protein>
<comment type="caution">
    <text evidence="2">The sequence shown here is derived from an EMBL/GenBank/DDBJ whole genome shotgun (WGS) entry which is preliminary data.</text>
</comment>
<keyword evidence="1" id="KW-0472">Membrane</keyword>
<proteinExistence type="predicted"/>
<evidence type="ECO:0000313" key="2">
    <source>
        <dbReference type="EMBL" id="CAI5437689.1"/>
    </source>
</evidence>
<dbReference type="Proteomes" id="UP001152747">
    <property type="component" value="Unassembled WGS sequence"/>
</dbReference>
<dbReference type="PANTHER" id="PTHR11733:SF167">
    <property type="entry name" value="FI17812P1-RELATED"/>
    <property type="match status" value="1"/>
</dbReference>
<dbReference type="GO" id="GO:0004222">
    <property type="term" value="F:metalloendopeptidase activity"/>
    <property type="evidence" value="ECO:0007669"/>
    <property type="project" value="InterPro"/>
</dbReference>
<feature type="transmembrane region" description="Helical" evidence="1">
    <location>
        <begin position="21"/>
        <end position="41"/>
    </location>
</feature>
<gene>
    <name evidence="2" type="ORF">CAMP_LOCUS326</name>
</gene>
<dbReference type="PROSITE" id="PS51885">
    <property type="entry name" value="NEPRILYSIN"/>
    <property type="match status" value="1"/>
</dbReference>
<keyword evidence="1" id="KW-0812">Transmembrane</keyword>
<dbReference type="AlphaFoldDB" id="A0A9P1MS50"/>
<evidence type="ECO:0000256" key="1">
    <source>
        <dbReference type="SAM" id="Phobius"/>
    </source>
</evidence>
<dbReference type="SUPFAM" id="SSF55486">
    <property type="entry name" value="Metalloproteases ('zincins'), catalytic domain"/>
    <property type="match status" value="1"/>
</dbReference>
<dbReference type="EMBL" id="CANHGI010000001">
    <property type="protein sequence ID" value="CAI5437689.1"/>
    <property type="molecule type" value="Genomic_DNA"/>
</dbReference>
<evidence type="ECO:0008006" key="4">
    <source>
        <dbReference type="Google" id="ProtNLM"/>
    </source>
</evidence>
<reference evidence="2" key="1">
    <citation type="submission" date="2022-11" db="EMBL/GenBank/DDBJ databases">
        <authorList>
            <person name="Kikuchi T."/>
        </authorList>
    </citation>
    <scope>NUCLEOTIDE SEQUENCE</scope>
    <source>
        <strain evidence="2">PS1010</strain>
    </source>
</reference>
<evidence type="ECO:0000313" key="3">
    <source>
        <dbReference type="Proteomes" id="UP001152747"/>
    </source>
</evidence>
<keyword evidence="3" id="KW-1185">Reference proteome</keyword>
<name>A0A9P1MS50_9PELO</name>
<keyword evidence="1" id="KW-1133">Transmembrane helix</keyword>
<dbReference type="GO" id="GO:0016485">
    <property type="term" value="P:protein processing"/>
    <property type="evidence" value="ECO:0007669"/>
    <property type="project" value="TreeGrafter"/>
</dbReference>
<dbReference type="InterPro" id="IPR000718">
    <property type="entry name" value="Peptidase_M13"/>
</dbReference>
<dbReference type="OrthoDB" id="6475849at2759"/>
<accession>A0A9P1MS50</accession>
<dbReference type="Gene3D" id="3.40.390.10">
    <property type="entry name" value="Collagenase (Catalytic Domain)"/>
    <property type="match status" value="1"/>
</dbReference>
<dbReference type="PANTHER" id="PTHR11733">
    <property type="entry name" value="ZINC METALLOPROTEASE FAMILY M13 NEPRILYSIN-RELATED"/>
    <property type="match status" value="1"/>
</dbReference>
<dbReference type="GO" id="GO:0005886">
    <property type="term" value="C:plasma membrane"/>
    <property type="evidence" value="ECO:0007669"/>
    <property type="project" value="TreeGrafter"/>
</dbReference>
<dbReference type="InterPro" id="IPR024079">
    <property type="entry name" value="MetalloPept_cat_dom_sf"/>
</dbReference>